<reference evidence="1" key="2">
    <citation type="submission" date="2015-02" db="UniProtKB">
        <authorList>
            <consortium name="EnsemblMetazoa"/>
        </authorList>
    </citation>
    <scope>IDENTIFICATION</scope>
</reference>
<proteinExistence type="predicted"/>
<accession>T1IYT0</accession>
<name>T1IYT0_STRMM</name>
<dbReference type="HOGENOM" id="CLU_1361963_0_0_1"/>
<protein>
    <submittedName>
        <fullName evidence="1">Uncharacterized protein</fullName>
    </submittedName>
</protein>
<organism evidence="1 2">
    <name type="scientific">Strigamia maritima</name>
    <name type="common">European centipede</name>
    <name type="synonym">Geophilus maritimus</name>
    <dbReference type="NCBI Taxonomy" id="126957"/>
    <lineage>
        <taxon>Eukaryota</taxon>
        <taxon>Metazoa</taxon>
        <taxon>Ecdysozoa</taxon>
        <taxon>Arthropoda</taxon>
        <taxon>Myriapoda</taxon>
        <taxon>Chilopoda</taxon>
        <taxon>Pleurostigmophora</taxon>
        <taxon>Geophilomorpha</taxon>
        <taxon>Linotaeniidae</taxon>
        <taxon>Strigamia</taxon>
    </lineage>
</organism>
<dbReference type="EnsemblMetazoa" id="SMAR006398-RA">
    <property type="protein sequence ID" value="SMAR006398-PA"/>
    <property type="gene ID" value="SMAR006398"/>
</dbReference>
<evidence type="ECO:0000313" key="1">
    <source>
        <dbReference type="EnsemblMetazoa" id="SMAR006398-PA"/>
    </source>
</evidence>
<keyword evidence="2" id="KW-1185">Reference proteome</keyword>
<dbReference type="Proteomes" id="UP000014500">
    <property type="component" value="Unassembled WGS sequence"/>
</dbReference>
<sequence>MGVAISIKMCFMTDNKVSLWTTKLDFRILSVFINWLVLKKIRNLCLFAFLNSLPAEPNHLVGNSVACFTPFLKSHLTNFIRPIDVINPQTPNILGQRKDLLVVLIDMFYVKRFSAVTMVTMVLPTDARCQLVQLHVHNTHTGNKGSGIYRAPLRFAQLYRDYVLCSMQNTQYSTSAFSRYRKVQSVIHMKTSIDCLGLETI</sequence>
<dbReference type="AlphaFoldDB" id="T1IYT0"/>
<dbReference type="EMBL" id="JH431697">
    <property type="status" value="NOT_ANNOTATED_CDS"/>
    <property type="molecule type" value="Genomic_DNA"/>
</dbReference>
<reference evidence="2" key="1">
    <citation type="submission" date="2011-05" db="EMBL/GenBank/DDBJ databases">
        <authorList>
            <person name="Richards S.R."/>
            <person name="Qu J."/>
            <person name="Jiang H."/>
            <person name="Jhangiani S.N."/>
            <person name="Agravi P."/>
            <person name="Goodspeed R."/>
            <person name="Gross S."/>
            <person name="Mandapat C."/>
            <person name="Jackson L."/>
            <person name="Mathew T."/>
            <person name="Pu L."/>
            <person name="Thornton R."/>
            <person name="Saada N."/>
            <person name="Wilczek-Boney K.B."/>
            <person name="Lee S."/>
            <person name="Kovar C."/>
            <person name="Wu Y."/>
            <person name="Scherer S.E."/>
            <person name="Worley K.C."/>
            <person name="Muzny D.M."/>
            <person name="Gibbs R."/>
        </authorList>
    </citation>
    <scope>NUCLEOTIDE SEQUENCE</scope>
    <source>
        <strain evidence="2">Brora</strain>
    </source>
</reference>
<evidence type="ECO:0000313" key="2">
    <source>
        <dbReference type="Proteomes" id="UP000014500"/>
    </source>
</evidence>